<dbReference type="EC" id="3.1.4.52" evidence="4"/>
<dbReference type="CDD" id="cd01948">
    <property type="entry name" value="EAL"/>
    <property type="match status" value="1"/>
</dbReference>
<keyword evidence="1" id="KW-0472">Membrane</keyword>
<dbReference type="EMBL" id="CP121472">
    <property type="protein sequence ID" value="WPL16582.1"/>
    <property type="molecule type" value="Genomic_DNA"/>
</dbReference>
<dbReference type="Gene3D" id="3.20.20.450">
    <property type="entry name" value="EAL domain"/>
    <property type="match status" value="1"/>
</dbReference>
<dbReference type="PROSITE" id="PS50883">
    <property type="entry name" value="EAL"/>
    <property type="match status" value="1"/>
</dbReference>
<protein>
    <submittedName>
        <fullName evidence="4">Cyclic di-GMP phosphodiesterase YfgF</fullName>
        <ecNumber evidence="4">3.1.4.52</ecNumber>
    </submittedName>
</protein>
<dbReference type="InterPro" id="IPR043128">
    <property type="entry name" value="Rev_trsase/Diguanyl_cyclase"/>
</dbReference>
<dbReference type="PANTHER" id="PTHR33121">
    <property type="entry name" value="CYCLIC DI-GMP PHOSPHODIESTERASE PDEF"/>
    <property type="match status" value="1"/>
</dbReference>
<evidence type="ECO:0000259" key="3">
    <source>
        <dbReference type="PROSITE" id="PS50887"/>
    </source>
</evidence>
<sequence>MRTGLIMWQRLGIRTQLIVLVGLLLTLVAALVLGLTYWLDVRDRQTMAIEQAATLHRALSQDLLKALIDPGVEGHADLSFRLAGFRPLDGLVLWDSAHEPVYHYQREDVDAAALTRSQINTPVKAPGNAAPAIGRGHLSLCEPLAAGGARFGSACYALDLTRYHTGLRQRLISLSMLYAVALSVALAMAFWIGGLYTRPFTALASTMRSNDPRANRYRLMQTRARNEVGALYTGYNAMIDQIVRATDELRYLSRHDTLTGLLNRFGFDQTLEHCLGATGAAEQRVDVTISHVLVQIDLDLFKLVNDSAGQLAGDFLLKQVAQLCRDHWPAPAALARIGGDEFFALLPDCDEDRARRETWELLERIGELRFRWEQSAFDITASAGLVAFSPYEYRRDDLIAAANSALKQAQMRGHHQLHCHRADAERQRRESAERFAASAIKEALRAGPARFELFAQPIVPLESPESVSKGFSTSTNNYEILLRLRTGNGELMSPGLFLPAAERYQLMSAIDQYVFAAFFDAMEQHPAHLDALGFASINLSGSTLTHPDFQAWFGEVLSQRDFPWYKLVVEVTETTAVGNLPQASDFISRCRAAGVRVALDDFGTGLSSFEYLKSLPFDRIKIDGSFIRDMLTDPVDYETVRYIHQIARLRDQRTIAEFVETEAQLAALSAIGVDYGQGYLLGRPRPLVELFDEGSPA</sequence>
<dbReference type="SMART" id="SM00052">
    <property type="entry name" value="EAL"/>
    <property type="match status" value="1"/>
</dbReference>
<feature type="domain" description="EAL" evidence="2">
    <location>
        <begin position="433"/>
        <end position="697"/>
    </location>
</feature>
<dbReference type="InterPro" id="IPR035919">
    <property type="entry name" value="EAL_sf"/>
</dbReference>
<dbReference type="GO" id="GO:0071111">
    <property type="term" value="F:cyclic-guanylate-specific phosphodiesterase activity"/>
    <property type="evidence" value="ECO:0007669"/>
    <property type="project" value="UniProtKB-EC"/>
</dbReference>
<dbReference type="InterPro" id="IPR050706">
    <property type="entry name" value="Cyclic-di-GMP_PDE-like"/>
</dbReference>
<dbReference type="InterPro" id="IPR001633">
    <property type="entry name" value="EAL_dom"/>
</dbReference>
<dbReference type="Gene3D" id="6.10.340.10">
    <property type="match status" value="1"/>
</dbReference>
<keyword evidence="1" id="KW-1133">Transmembrane helix</keyword>
<dbReference type="PANTHER" id="PTHR33121:SF23">
    <property type="entry name" value="CYCLIC DI-GMP PHOSPHODIESTERASE PDEB"/>
    <property type="match status" value="1"/>
</dbReference>
<dbReference type="CDD" id="cd01949">
    <property type="entry name" value="GGDEF"/>
    <property type="match status" value="1"/>
</dbReference>
<keyword evidence="4" id="KW-0378">Hydrolase</keyword>
<dbReference type="SMART" id="SM00267">
    <property type="entry name" value="GGDEF"/>
    <property type="match status" value="1"/>
</dbReference>
<evidence type="ECO:0000256" key="1">
    <source>
        <dbReference type="SAM" id="Phobius"/>
    </source>
</evidence>
<keyword evidence="5" id="KW-1185">Reference proteome</keyword>
<keyword evidence="1" id="KW-0812">Transmembrane</keyword>
<feature type="transmembrane region" description="Helical" evidence="1">
    <location>
        <begin position="171"/>
        <end position="196"/>
    </location>
</feature>
<dbReference type="SUPFAM" id="SSF55073">
    <property type="entry name" value="Nucleotide cyclase"/>
    <property type="match status" value="1"/>
</dbReference>
<dbReference type="Pfam" id="PF00563">
    <property type="entry name" value="EAL"/>
    <property type="match status" value="1"/>
</dbReference>
<dbReference type="SUPFAM" id="SSF141868">
    <property type="entry name" value="EAL domain-like"/>
    <property type="match status" value="1"/>
</dbReference>
<evidence type="ECO:0000313" key="4">
    <source>
        <dbReference type="EMBL" id="WPL16582.1"/>
    </source>
</evidence>
<dbReference type="InterPro" id="IPR000160">
    <property type="entry name" value="GGDEF_dom"/>
</dbReference>
<dbReference type="NCBIfam" id="TIGR00254">
    <property type="entry name" value="GGDEF"/>
    <property type="match status" value="1"/>
</dbReference>
<evidence type="ECO:0000313" key="5">
    <source>
        <dbReference type="Proteomes" id="UP001432180"/>
    </source>
</evidence>
<feature type="domain" description="GGDEF" evidence="3">
    <location>
        <begin position="289"/>
        <end position="422"/>
    </location>
</feature>
<organism evidence="4 5">
    <name type="scientific">Thiorhodovibrio winogradskyi</name>
    <dbReference type="NCBI Taxonomy" id="77007"/>
    <lineage>
        <taxon>Bacteria</taxon>
        <taxon>Pseudomonadati</taxon>
        <taxon>Pseudomonadota</taxon>
        <taxon>Gammaproteobacteria</taxon>
        <taxon>Chromatiales</taxon>
        <taxon>Chromatiaceae</taxon>
        <taxon>Thiorhodovibrio</taxon>
    </lineage>
</organism>
<gene>
    <name evidence="4" type="primary">yfgF_2</name>
    <name evidence="4" type="ORF">Thiowin_01549</name>
</gene>
<dbReference type="Proteomes" id="UP001432180">
    <property type="component" value="Chromosome"/>
</dbReference>
<name>A0ABZ0S7U4_9GAMM</name>
<dbReference type="InterPro" id="IPR029787">
    <property type="entry name" value="Nucleotide_cyclase"/>
</dbReference>
<evidence type="ECO:0000259" key="2">
    <source>
        <dbReference type="PROSITE" id="PS50883"/>
    </source>
</evidence>
<accession>A0ABZ0S7U4</accession>
<proteinExistence type="predicted"/>
<reference evidence="4 5" key="1">
    <citation type="journal article" date="2023" name="Microorganisms">
        <title>Thiorhodovibrio frisius and Trv. litoralis spp. nov., Two Novel Members from a Clade of Fastidious Purple Sulfur Bacteria That Exhibit Unique Red-Shifted Light-Harvesting Capabilities.</title>
        <authorList>
            <person name="Methner A."/>
            <person name="Kuzyk S.B."/>
            <person name="Petersen J."/>
            <person name="Bauer S."/>
            <person name="Brinkmann H."/>
            <person name="Sichau K."/>
            <person name="Wanner G."/>
            <person name="Wolf J."/>
            <person name="Neumann-Schaal M."/>
            <person name="Henke P."/>
            <person name="Tank M."/>
            <person name="Sproer C."/>
            <person name="Bunk B."/>
            <person name="Overmann J."/>
        </authorList>
    </citation>
    <scope>NUCLEOTIDE SEQUENCE [LARGE SCALE GENOMIC DNA]</scope>
    <source>
        <strain evidence="4 5">DSM 6702</strain>
    </source>
</reference>
<dbReference type="Gene3D" id="3.30.70.270">
    <property type="match status" value="1"/>
</dbReference>
<dbReference type="PROSITE" id="PS50887">
    <property type="entry name" value="GGDEF"/>
    <property type="match status" value="1"/>
</dbReference>
<dbReference type="Pfam" id="PF00990">
    <property type="entry name" value="GGDEF"/>
    <property type="match status" value="1"/>
</dbReference>
<feature type="transmembrane region" description="Helical" evidence="1">
    <location>
        <begin position="17"/>
        <end position="39"/>
    </location>
</feature>